<dbReference type="PANTHER" id="PTHR43736">
    <property type="entry name" value="ADP-RIBOSE PYROPHOSPHATASE"/>
    <property type="match status" value="1"/>
</dbReference>
<name>A0A6J7DJQ3_9ZZZZ</name>
<dbReference type="GO" id="GO:0016787">
    <property type="term" value="F:hydrolase activity"/>
    <property type="evidence" value="ECO:0007669"/>
    <property type="project" value="UniProtKB-KW"/>
</dbReference>
<evidence type="ECO:0000259" key="2">
    <source>
        <dbReference type="PROSITE" id="PS51462"/>
    </source>
</evidence>
<dbReference type="CDD" id="cd03673">
    <property type="entry name" value="NUDIX_Ap6A_hydrolase"/>
    <property type="match status" value="1"/>
</dbReference>
<dbReference type="PANTHER" id="PTHR43736:SF1">
    <property type="entry name" value="DIHYDRONEOPTERIN TRIPHOSPHATE DIPHOSPHATASE"/>
    <property type="match status" value="1"/>
</dbReference>
<keyword evidence="1" id="KW-0378">Hydrolase</keyword>
<proteinExistence type="predicted"/>
<gene>
    <name evidence="3" type="ORF">UFOPK3402_00676</name>
</gene>
<accession>A0A6J7DJQ3</accession>
<dbReference type="PROSITE" id="PS51462">
    <property type="entry name" value="NUDIX"/>
    <property type="match status" value="1"/>
</dbReference>
<evidence type="ECO:0000256" key="1">
    <source>
        <dbReference type="ARBA" id="ARBA00022801"/>
    </source>
</evidence>
<reference evidence="3" key="1">
    <citation type="submission" date="2020-05" db="EMBL/GenBank/DDBJ databases">
        <authorList>
            <person name="Chiriac C."/>
            <person name="Salcher M."/>
            <person name="Ghai R."/>
            <person name="Kavagutti S V."/>
        </authorList>
    </citation>
    <scope>NUCLEOTIDE SEQUENCE</scope>
</reference>
<dbReference type="Pfam" id="PF00293">
    <property type="entry name" value="NUDIX"/>
    <property type="match status" value="1"/>
</dbReference>
<dbReference type="InterPro" id="IPR000086">
    <property type="entry name" value="NUDIX_hydrolase_dom"/>
</dbReference>
<dbReference type="PROSITE" id="PS00893">
    <property type="entry name" value="NUDIX_BOX"/>
    <property type="match status" value="1"/>
</dbReference>
<dbReference type="InterPro" id="IPR020084">
    <property type="entry name" value="NUDIX_hydrolase_CS"/>
</dbReference>
<dbReference type="SUPFAM" id="SSF55811">
    <property type="entry name" value="Nudix"/>
    <property type="match status" value="1"/>
</dbReference>
<dbReference type="InterPro" id="IPR015797">
    <property type="entry name" value="NUDIX_hydrolase-like_dom_sf"/>
</dbReference>
<feature type="domain" description="Nudix hydrolase" evidence="2">
    <location>
        <begin position="8"/>
        <end position="141"/>
    </location>
</feature>
<dbReference type="PRINTS" id="PR00502">
    <property type="entry name" value="NUDIXFAMILY"/>
</dbReference>
<protein>
    <submittedName>
        <fullName evidence="3">Unannotated protein</fullName>
    </submittedName>
</protein>
<dbReference type="InterPro" id="IPR020476">
    <property type="entry name" value="Nudix_hydrolase"/>
</dbReference>
<dbReference type="Gene3D" id="3.90.79.10">
    <property type="entry name" value="Nucleoside Triphosphate Pyrophosphohydrolase"/>
    <property type="match status" value="1"/>
</dbReference>
<dbReference type="AlphaFoldDB" id="A0A6J7DJQ3"/>
<sequence length="149" mass="16555">MGTNRRSVEETSAGGLVIDQTGEVVRAALIGRRDRRGRLVWSLPKGHLEAGETAEQAAVREVREETGIDGHVVAELGVIDFWFMANDRRIHKTVHHYLLEADGGELSDEDAEVDQVAWVDLDEVSKRLRYPDERRLVAKASDIIAAPTS</sequence>
<evidence type="ECO:0000313" key="3">
    <source>
        <dbReference type="EMBL" id="CAB4870776.1"/>
    </source>
</evidence>
<organism evidence="3">
    <name type="scientific">freshwater metagenome</name>
    <dbReference type="NCBI Taxonomy" id="449393"/>
    <lineage>
        <taxon>unclassified sequences</taxon>
        <taxon>metagenomes</taxon>
        <taxon>ecological metagenomes</taxon>
    </lineage>
</organism>
<dbReference type="EMBL" id="CAFBLS010000065">
    <property type="protein sequence ID" value="CAB4870776.1"/>
    <property type="molecule type" value="Genomic_DNA"/>
</dbReference>